<dbReference type="EMBL" id="UINC01114834">
    <property type="protein sequence ID" value="SVC85423.1"/>
    <property type="molecule type" value="Genomic_DNA"/>
</dbReference>
<evidence type="ECO:0000313" key="1">
    <source>
        <dbReference type="EMBL" id="SVC85423.1"/>
    </source>
</evidence>
<name>A0A382QIR5_9ZZZZ</name>
<organism evidence="1">
    <name type="scientific">marine metagenome</name>
    <dbReference type="NCBI Taxonomy" id="408172"/>
    <lineage>
        <taxon>unclassified sequences</taxon>
        <taxon>metagenomes</taxon>
        <taxon>ecological metagenomes</taxon>
    </lineage>
</organism>
<accession>A0A382QIR5</accession>
<gene>
    <name evidence="1" type="ORF">METZ01_LOCUS338277</name>
</gene>
<reference evidence="1" key="1">
    <citation type="submission" date="2018-05" db="EMBL/GenBank/DDBJ databases">
        <authorList>
            <person name="Lanie J.A."/>
            <person name="Ng W.-L."/>
            <person name="Kazmierczak K.M."/>
            <person name="Andrzejewski T.M."/>
            <person name="Davidsen T.M."/>
            <person name="Wayne K.J."/>
            <person name="Tettelin H."/>
            <person name="Glass J.I."/>
            <person name="Rusch D."/>
            <person name="Podicherti R."/>
            <person name="Tsui H.-C.T."/>
            <person name="Winkler M.E."/>
        </authorList>
    </citation>
    <scope>NUCLEOTIDE SEQUENCE</scope>
</reference>
<dbReference type="AlphaFoldDB" id="A0A382QIR5"/>
<proteinExistence type="predicted"/>
<feature type="non-terminal residue" evidence="1">
    <location>
        <position position="1"/>
    </location>
</feature>
<sequence>HFNRAQVVERQTRWLEGPVPFLGV</sequence>
<protein>
    <submittedName>
        <fullName evidence="1">Uncharacterized protein</fullName>
    </submittedName>
</protein>